<dbReference type="RefSeq" id="WP_144728731.1">
    <property type="nucleotide sequence ID" value="NZ_ML675579.1"/>
</dbReference>
<organism evidence="2 3">
    <name type="scientific">Candidatus Nitrosocosmicus arcticus</name>
    <dbReference type="NCBI Taxonomy" id="2035267"/>
    <lineage>
        <taxon>Archaea</taxon>
        <taxon>Nitrososphaerota</taxon>
        <taxon>Nitrososphaeria</taxon>
        <taxon>Nitrososphaerales</taxon>
        <taxon>Nitrososphaeraceae</taxon>
        <taxon>Candidatus Nitrosocosmicus</taxon>
    </lineage>
</organism>
<evidence type="ECO:0000313" key="2">
    <source>
        <dbReference type="EMBL" id="TVP41324.1"/>
    </source>
</evidence>
<feature type="transmembrane region" description="Helical" evidence="1">
    <location>
        <begin position="250"/>
        <end position="267"/>
    </location>
</feature>
<keyword evidence="1" id="KW-0472">Membrane</keyword>
<feature type="transmembrane region" description="Helical" evidence="1">
    <location>
        <begin position="39"/>
        <end position="62"/>
    </location>
</feature>
<dbReference type="AlphaFoldDB" id="A0A557SXJ5"/>
<feature type="transmembrane region" description="Helical" evidence="1">
    <location>
        <begin position="214"/>
        <end position="230"/>
    </location>
</feature>
<dbReference type="EMBL" id="VOAH01000003">
    <property type="protein sequence ID" value="TVP41324.1"/>
    <property type="molecule type" value="Genomic_DNA"/>
</dbReference>
<evidence type="ECO:0000256" key="1">
    <source>
        <dbReference type="SAM" id="Phobius"/>
    </source>
</evidence>
<keyword evidence="1" id="KW-0812">Transmembrane</keyword>
<feature type="transmembrane region" description="Helical" evidence="1">
    <location>
        <begin position="74"/>
        <end position="96"/>
    </location>
</feature>
<keyword evidence="3" id="KW-1185">Reference proteome</keyword>
<name>A0A557SXJ5_9ARCH</name>
<feature type="transmembrane region" description="Helical" evidence="1">
    <location>
        <begin position="140"/>
        <end position="161"/>
    </location>
</feature>
<proteinExistence type="predicted"/>
<sequence length="286" mass="31913">MANESNYKKTLKYLIILIVSSVIVVDLFIVLIPDAHTQHAIAIISLNITGATATGLGVIAVLRHGMSGSHGKSYLFLTIGIALWFAADLGIMYSYFVLNVDEFKQITLLDMLWLGGYLFLIFHLISIIRTIRIKNLSITLTIISAVIIGFVIVNLVSFLPIPESFLNNGVIDAAKKGYGLSDLVVTILYPILDLCLIVPSITILLNIYREYHHSVPWVLASVSLLVNAIADNGYTNDYINGSASALPWDLFYIADFIIMSGALFWYNRYHITDYISKKNKKNEYIN</sequence>
<accession>A0A557SXJ5</accession>
<dbReference type="OrthoDB" id="10916at2157"/>
<feature type="transmembrane region" description="Helical" evidence="1">
    <location>
        <begin position="12"/>
        <end position="33"/>
    </location>
</feature>
<reference evidence="2 3" key="1">
    <citation type="journal article" date="2019" name="Front. Microbiol.">
        <title>Ammonia Oxidation by the Arctic Terrestrial Thaumarchaeote Candidatus Nitrosocosmicus arcticus Is Stimulated by Increasing Temperatures.</title>
        <authorList>
            <person name="Alves R.J.E."/>
            <person name="Kerou M."/>
            <person name="Zappe A."/>
            <person name="Bittner R."/>
            <person name="Abby S.S."/>
            <person name="Schmidt H.A."/>
            <person name="Pfeifer K."/>
            <person name="Schleper C."/>
        </authorList>
    </citation>
    <scope>NUCLEOTIDE SEQUENCE [LARGE SCALE GENOMIC DNA]</scope>
    <source>
        <strain evidence="2 3">Kfb</strain>
    </source>
</reference>
<comment type="caution">
    <text evidence="2">The sequence shown here is derived from an EMBL/GenBank/DDBJ whole genome shotgun (WGS) entry which is preliminary data.</text>
</comment>
<gene>
    <name evidence="2" type="ORF">NARC_30038</name>
</gene>
<protein>
    <submittedName>
        <fullName evidence="2">Uncharacterized protein</fullName>
    </submittedName>
</protein>
<keyword evidence="1" id="KW-1133">Transmembrane helix</keyword>
<dbReference type="Proteomes" id="UP000315289">
    <property type="component" value="Unassembled WGS sequence"/>
</dbReference>
<feature type="transmembrane region" description="Helical" evidence="1">
    <location>
        <begin position="187"/>
        <end position="207"/>
    </location>
</feature>
<feature type="transmembrane region" description="Helical" evidence="1">
    <location>
        <begin position="108"/>
        <end position="128"/>
    </location>
</feature>
<evidence type="ECO:0000313" key="3">
    <source>
        <dbReference type="Proteomes" id="UP000315289"/>
    </source>
</evidence>